<keyword evidence="1" id="KW-0732">Signal</keyword>
<organism evidence="2">
    <name type="scientific">Paenibacillus sp. AN1007</name>
    <dbReference type="NCBI Taxonomy" id="3151385"/>
    <lineage>
        <taxon>Bacteria</taxon>
        <taxon>Bacillati</taxon>
        <taxon>Bacillota</taxon>
        <taxon>Bacilli</taxon>
        <taxon>Bacillales</taxon>
        <taxon>Paenibacillaceae</taxon>
        <taxon>Paenibacillus</taxon>
    </lineage>
</organism>
<dbReference type="CDD" id="cd07040">
    <property type="entry name" value="HP"/>
    <property type="match status" value="1"/>
</dbReference>
<accession>A0AAU8NLW8</accession>
<dbReference type="RefSeq" id="WP_342551267.1">
    <property type="nucleotide sequence ID" value="NZ_CP159992.1"/>
</dbReference>
<protein>
    <submittedName>
        <fullName evidence="2">Histidine phosphatase family protein</fullName>
    </submittedName>
</protein>
<dbReference type="InterPro" id="IPR029033">
    <property type="entry name" value="His_PPase_superfam"/>
</dbReference>
<dbReference type="SUPFAM" id="SSF53254">
    <property type="entry name" value="Phosphoglycerate mutase-like"/>
    <property type="match status" value="1"/>
</dbReference>
<dbReference type="Pfam" id="PF00300">
    <property type="entry name" value="His_Phos_1"/>
    <property type="match status" value="1"/>
</dbReference>
<name>A0AAU8NLW8_9BACL</name>
<dbReference type="Gene3D" id="3.40.50.1240">
    <property type="entry name" value="Phosphoglycerate mutase-like"/>
    <property type="match status" value="1"/>
</dbReference>
<evidence type="ECO:0000256" key="1">
    <source>
        <dbReference type="SAM" id="SignalP"/>
    </source>
</evidence>
<sequence>MYRLFIVVLCIFLLLGSTNTAGASELSDSSLVHDLQNGGYILYIRHGDATVGEDQHDLSLTDCTTQRNLNALGKEQAKKYGSAIRKLNIPVYMPVESSPLCRTVQTAQTAFGIQNVKVNDFWLNIYKLSQNPSTETMNSTLQDFNKEVEQIPPSHFNRVIVAHSFPPGLGLGELSSMETVIIQPLGDQRGYKVIGKLKIEDVLRLAGM</sequence>
<reference evidence="2" key="1">
    <citation type="submission" date="2024-05" db="EMBL/GenBank/DDBJ databases">
        <title>Draft genome assemblies of 36 bacteria isolated from hibernating arctic ground squirrels.</title>
        <authorList>
            <person name="McKee H."/>
            <person name="Mullen L."/>
            <person name="Drown D.M."/>
            <person name="Duddleston K.N."/>
        </authorList>
    </citation>
    <scope>NUCLEOTIDE SEQUENCE</scope>
    <source>
        <strain evidence="2">AN1007</strain>
    </source>
</reference>
<feature type="signal peptide" evidence="1">
    <location>
        <begin position="1"/>
        <end position="23"/>
    </location>
</feature>
<feature type="chain" id="PRO_5043672578" evidence="1">
    <location>
        <begin position="24"/>
        <end position="208"/>
    </location>
</feature>
<evidence type="ECO:0000313" key="2">
    <source>
        <dbReference type="EMBL" id="XCP97104.1"/>
    </source>
</evidence>
<gene>
    <name evidence="2" type="ORF">ABXS70_10565</name>
</gene>
<dbReference type="InterPro" id="IPR013078">
    <property type="entry name" value="His_Pase_superF_clade-1"/>
</dbReference>
<proteinExistence type="predicted"/>
<dbReference type="EMBL" id="CP159992">
    <property type="protein sequence ID" value="XCP97104.1"/>
    <property type="molecule type" value="Genomic_DNA"/>
</dbReference>
<dbReference type="AlphaFoldDB" id="A0AAU8NLW8"/>